<evidence type="ECO:0000313" key="3">
    <source>
        <dbReference type="Proteomes" id="UP000605099"/>
    </source>
</evidence>
<proteinExistence type="predicted"/>
<evidence type="ECO:0000256" key="1">
    <source>
        <dbReference type="SAM" id="MobiDB-lite"/>
    </source>
</evidence>
<evidence type="ECO:0008006" key="4">
    <source>
        <dbReference type="Google" id="ProtNLM"/>
    </source>
</evidence>
<dbReference type="Proteomes" id="UP000605099">
    <property type="component" value="Unassembled WGS sequence"/>
</dbReference>
<feature type="region of interest" description="Disordered" evidence="1">
    <location>
        <begin position="1"/>
        <end position="24"/>
    </location>
</feature>
<reference evidence="3" key="1">
    <citation type="journal article" date="2019" name="Int. J. Syst. Evol. Microbiol.">
        <title>The Global Catalogue of Microorganisms (GCM) 10K type strain sequencing project: providing services to taxonomists for standard genome sequencing and annotation.</title>
        <authorList>
            <consortium name="The Broad Institute Genomics Platform"/>
            <consortium name="The Broad Institute Genome Sequencing Center for Infectious Disease"/>
            <person name="Wu L."/>
            <person name="Ma J."/>
        </authorList>
    </citation>
    <scope>NUCLEOTIDE SEQUENCE [LARGE SCALE GENOMIC DNA]</scope>
    <source>
        <strain evidence="3">CGMCC 1.6784</strain>
    </source>
</reference>
<protein>
    <recommendedName>
        <fullName evidence="4">Transposase</fullName>
    </recommendedName>
</protein>
<comment type="caution">
    <text evidence="2">The sequence shown here is derived from an EMBL/GenBank/DDBJ whole genome shotgun (WGS) entry which is preliminary data.</text>
</comment>
<gene>
    <name evidence="2" type="ORF">GCM10011349_46590</name>
</gene>
<keyword evidence="3" id="KW-1185">Reference proteome</keyword>
<organism evidence="2 3">
    <name type="scientific">Novosphingobium indicum</name>
    <dbReference type="NCBI Taxonomy" id="462949"/>
    <lineage>
        <taxon>Bacteria</taxon>
        <taxon>Pseudomonadati</taxon>
        <taxon>Pseudomonadota</taxon>
        <taxon>Alphaproteobacteria</taxon>
        <taxon>Sphingomonadales</taxon>
        <taxon>Sphingomonadaceae</taxon>
        <taxon>Novosphingobium</taxon>
    </lineage>
</organism>
<accession>A0ABQ2K0E8</accession>
<evidence type="ECO:0000313" key="2">
    <source>
        <dbReference type="EMBL" id="GGN62689.1"/>
    </source>
</evidence>
<name>A0ABQ2K0E8_9SPHN</name>
<sequence length="80" mass="9107">MPEVDPAASGMAARHSQRLQMPNKKNLLHGLRPVRYVPEQKLVTYERLAIISQGMQPYPRCTAVCIAMLAREYHGFAERL</sequence>
<dbReference type="EMBL" id="BMLK01000051">
    <property type="protein sequence ID" value="GGN62689.1"/>
    <property type="molecule type" value="Genomic_DNA"/>
</dbReference>